<dbReference type="EMBL" id="HBEX01000333">
    <property type="protein sequence ID" value="CAD8595384.1"/>
    <property type="molecule type" value="Transcribed_RNA"/>
</dbReference>
<dbReference type="InterPro" id="IPR029063">
    <property type="entry name" value="SAM-dependent_MTases_sf"/>
</dbReference>
<proteinExistence type="predicted"/>
<dbReference type="Gene3D" id="3.40.50.150">
    <property type="entry name" value="Vaccinia Virus protein VP39"/>
    <property type="match status" value="1"/>
</dbReference>
<reference evidence="1" key="1">
    <citation type="submission" date="2021-01" db="EMBL/GenBank/DDBJ databases">
        <authorList>
            <person name="Corre E."/>
            <person name="Pelletier E."/>
            <person name="Niang G."/>
            <person name="Scheremetjew M."/>
            <person name="Finn R."/>
            <person name="Kale V."/>
            <person name="Holt S."/>
            <person name="Cochrane G."/>
            <person name="Meng A."/>
            <person name="Brown T."/>
            <person name="Cohen L."/>
        </authorList>
    </citation>
    <scope>NUCLEOTIDE SEQUENCE</scope>
</reference>
<accession>A0A7S0PVD6</accession>
<gene>
    <name evidence="1" type="ORF">AGLA0713_LOCUS212</name>
</gene>
<dbReference type="AlphaFoldDB" id="A0A7S0PVD6"/>
<organism evidence="1">
    <name type="scientific">Asterionellopsis glacialis</name>
    <dbReference type="NCBI Taxonomy" id="33640"/>
    <lineage>
        <taxon>Eukaryota</taxon>
        <taxon>Sar</taxon>
        <taxon>Stramenopiles</taxon>
        <taxon>Ochrophyta</taxon>
        <taxon>Bacillariophyta</taxon>
        <taxon>Fragilariophyceae</taxon>
        <taxon>Fragilariophycidae</taxon>
        <taxon>Fragilariales</taxon>
        <taxon>Fragilariaceae</taxon>
        <taxon>Asterionellopsis</taxon>
    </lineage>
</organism>
<evidence type="ECO:0000313" key="1">
    <source>
        <dbReference type="EMBL" id="CAD8595384.1"/>
    </source>
</evidence>
<dbReference type="PANTHER" id="PTHR14614">
    <property type="entry name" value="HEPATOCELLULAR CARCINOMA-ASSOCIATED ANTIGEN"/>
    <property type="match status" value="1"/>
</dbReference>
<dbReference type="InterPro" id="IPR019410">
    <property type="entry name" value="Methyltransf_16"/>
</dbReference>
<evidence type="ECO:0008006" key="2">
    <source>
        <dbReference type="Google" id="ProtNLM"/>
    </source>
</evidence>
<sequence length="371" mass="41274">MTEVLCVDNQEGSLFVPDPRLLCPVVKELRCAEELITADDLHTHNQDCEDEDERVGPYTFFVTLPPYSTASESEPEPAIRLALTCRDRSCGVLVPHEPLAPKQLPHEGVDPFFFEKGFYLEAQTGFTVWPGSRLILEALTGSYKGFERMLHWQNRMAKGMLNVLELGAGIGIVGACLAAAGADVLVTDLQVLVDHAIVPNLRRNSHQGVDEKEEKELDNRSSTLTQSLLQSLPETTPVHPIGRGHAAAHVLDWTKSPSSQLPCETLSSIDLIVGCDCAWMEKLIDPVLSTIKVVFAKSIKAGKDPKMLMTYQRRGKNEVFSTLEGFLKEAKIHGWSVECIAWRPVDIEEDGENDVFLFEITPGHELRQSFR</sequence>
<protein>
    <recommendedName>
        <fullName evidence="2">Calmodulin-lysine N-methyltransferase</fullName>
    </recommendedName>
</protein>
<dbReference type="SUPFAM" id="SSF53335">
    <property type="entry name" value="S-adenosyl-L-methionine-dependent methyltransferases"/>
    <property type="match status" value="1"/>
</dbReference>
<name>A0A7S0PVD6_9STRA</name>
<dbReference type="Pfam" id="PF10294">
    <property type="entry name" value="Methyltransf_16"/>
    <property type="match status" value="1"/>
</dbReference>
<dbReference type="PANTHER" id="PTHR14614:SF97">
    <property type="entry name" value="S-ADENOSYL-L-METHIONINE-DEPENDENT METHYLTRANSFERASES SUPERFAMILY PROTEIN"/>
    <property type="match status" value="1"/>
</dbReference>